<dbReference type="Proteomes" id="UP000324222">
    <property type="component" value="Unassembled WGS sequence"/>
</dbReference>
<name>A0A5B7E2L7_PORTR</name>
<reference evidence="1 2" key="1">
    <citation type="submission" date="2019-05" db="EMBL/GenBank/DDBJ databases">
        <title>Another draft genome of Portunus trituberculatus and its Hox gene families provides insights of decapod evolution.</title>
        <authorList>
            <person name="Jeong J.-H."/>
            <person name="Song I."/>
            <person name="Kim S."/>
            <person name="Choi T."/>
            <person name="Kim D."/>
            <person name="Ryu S."/>
            <person name="Kim W."/>
        </authorList>
    </citation>
    <scope>NUCLEOTIDE SEQUENCE [LARGE SCALE GENOMIC DNA]</scope>
    <source>
        <tissue evidence="1">Muscle</tissue>
    </source>
</reference>
<protein>
    <submittedName>
        <fullName evidence="1">Uncharacterized protein</fullName>
    </submittedName>
</protein>
<keyword evidence="2" id="KW-1185">Reference proteome</keyword>
<evidence type="ECO:0000313" key="2">
    <source>
        <dbReference type="Proteomes" id="UP000324222"/>
    </source>
</evidence>
<comment type="caution">
    <text evidence="1">The sequence shown here is derived from an EMBL/GenBank/DDBJ whole genome shotgun (WGS) entry which is preliminary data.</text>
</comment>
<accession>A0A5B7E2L7</accession>
<proteinExistence type="predicted"/>
<evidence type="ECO:0000313" key="1">
    <source>
        <dbReference type="EMBL" id="MPC27386.1"/>
    </source>
</evidence>
<organism evidence="1 2">
    <name type="scientific">Portunus trituberculatus</name>
    <name type="common">Swimming crab</name>
    <name type="synonym">Neptunus trituberculatus</name>
    <dbReference type="NCBI Taxonomy" id="210409"/>
    <lineage>
        <taxon>Eukaryota</taxon>
        <taxon>Metazoa</taxon>
        <taxon>Ecdysozoa</taxon>
        <taxon>Arthropoda</taxon>
        <taxon>Crustacea</taxon>
        <taxon>Multicrustacea</taxon>
        <taxon>Malacostraca</taxon>
        <taxon>Eumalacostraca</taxon>
        <taxon>Eucarida</taxon>
        <taxon>Decapoda</taxon>
        <taxon>Pleocyemata</taxon>
        <taxon>Brachyura</taxon>
        <taxon>Eubrachyura</taxon>
        <taxon>Portunoidea</taxon>
        <taxon>Portunidae</taxon>
        <taxon>Portuninae</taxon>
        <taxon>Portunus</taxon>
    </lineage>
</organism>
<dbReference type="AlphaFoldDB" id="A0A5B7E2L7"/>
<gene>
    <name evidence="1" type="ORF">E2C01_020556</name>
</gene>
<sequence length="135" mass="15620">MSGGSTHTVLLDRMESKAFRFINSPPLTDCVQPLSHFRNVTHLYIFYRYFHANCSTDRANCILPLLLRLRCTRLSSSSHSYSVQLTNARVNQHSHSFIPFSGKLWNSLPTSVFLSSYDFTSFKREVSRHFSLNLR</sequence>
<dbReference type="EMBL" id="VSRR010001738">
    <property type="protein sequence ID" value="MPC27386.1"/>
    <property type="molecule type" value="Genomic_DNA"/>
</dbReference>